<evidence type="ECO:0008006" key="4">
    <source>
        <dbReference type="Google" id="ProtNLM"/>
    </source>
</evidence>
<evidence type="ECO:0000313" key="2">
    <source>
        <dbReference type="EMBL" id="KAF5803643.1"/>
    </source>
</evidence>
<accession>A0A9K3IV82</accession>
<keyword evidence="3" id="KW-1185">Reference proteome</keyword>
<sequence>MNSSAFSVGGGLSFSQMVRKGMGTSVGDPSTSEYRERPKELEIQEETRAFPDLHGRDLIGRASDVTVLRKLKEACVEEGLGGFGIVYIGGLSVCLKFQNSEEASSMLLRHDTWKKWFTNLDIWEGQVLLFERIAWIKIHGVLIHLAENWVFDYVAGQFGSVVHPAQLDTSDVNSSVVCVGILVREGKKIEDSVTLKWKNIRFKVWVVEECGDWDVDSLRWVPVRVEDKPDGISSGDIGQSTSVPVTFSPIPATGGSGRQVEREEGELQQSEEKEDGEIKSPSSKE</sequence>
<feature type="compositionally biased region" description="Polar residues" evidence="1">
    <location>
        <begin position="236"/>
        <end position="245"/>
    </location>
</feature>
<dbReference type="Proteomes" id="UP000215914">
    <property type="component" value="Unassembled WGS sequence"/>
</dbReference>
<gene>
    <name evidence="2" type="ORF">HanXRQr2_Chr06g0273841</name>
</gene>
<comment type="caution">
    <text evidence="2">The sequence shown here is derived from an EMBL/GenBank/DDBJ whole genome shotgun (WGS) entry which is preliminary data.</text>
</comment>
<dbReference type="EMBL" id="MNCJ02000321">
    <property type="protein sequence ID" value="KAF5803643.1"/>
    <property type="molecule type" value="Genomic_DNA"/>
</dbReference>
<feature type="compositionally biased region" description="Basic and acidic residues" evidence="1">
    <location>
        <begin position="276"/>
        <end position="285"/>
    </location>
</feature>
<reference evidence="2" key="2">
    <citation type="submission" date="2020-06" db="EMBL/GenBank/DDBJ databases">
        <title>Helianthus annuus Genome sequencing and assembly Release 2.</title>
        <authorList>
            <person name="Gouzy J."/>
            <person name="Langlade N."/>
            <person name="Munos S."/>
        </authorList>
    </citation>
    <scope>NUCLEOTIDE SEQUENCE</scope>
    <source>
        <tissue evidence="2">Leaves</tissue>
    </source>
</reference>
<feature type="region of interest" description="Disordered" evidence="1">
    <location>
        <begin position="231"/>
        <end position="285"/>
    </location>
</feature>
<name>A0A9K3IV82_HELAN</name>
<protein>
    <recommendedName>
        <fullName evidence="4">DUF4283 domain-containing protein</fullName>
    </recommendedName>
</protein>
<evidence type="ECO:0000313" key="3">
    <source>
        <dbReference type="Proteomes" id="UP000215914"/>
    </source>
</evidence>
<organism evidence="2 3">
    <name type="scientific">Helianthus annuus</name>
    <name type="common">Common sunflower</name>
    <dbReference type="NCBI Taxonomy" id="4232"/>
    <lineage>
        <taxon>Eukaryota</taxon>
        <taxon>Viridiplantae</taxon>
        <taxon>Streptophyta</taxon>
        <taxon>Embryophyta</taxon>
        <taxon>Tracheophyta</taxon>
        <taxon>Spermatophyta</taxon>
        <taxon>Magnoliopsida</taxon>
        <taxon>eudicotyledons</taxon>
        <taxon>Gunneridae</taxon>
        <taxon>Pentapetalae</taxon>
        <taxon>asterids</taxon>
        <taxon>campanulids</taxon>
        <taxon>Asterales</taxon>
        <taxon>Asteraceae</taxon>
        <taxon>Asteroideae</taxon>
        <taxon>Heliantheae alliance</taxon>
        <taxon>Heliantheae</taxon>
        <taxon>Helianthus</taxon>
    </lineage>
</organism>
<dbReference type="AlphaFoldDB" id="A0A9K3IV82"/>
<reference evidence="2" key="1">
    <citation type="journal article" date="2017" name="Nature">
        <title>The sunflower genome provides insights into oil metabolism, flowering and Asterid evolution.</title>
        <authorList>
            <person name="Badouin H."/>
            <person name="Gouzy J."/>
            <person name="Grassa C.J."/>
            <person name="Murat F."/>
            <person name="Staton S.E."/>
            <person name="Cottret L."/>
            <person name="Lelandais-Briere C."/>
            <person name="Owens G.L."/>
            <person name="Carrere S."/>
            <person name="Mayjonade B."/>
            <person name="Legrand L."/>
            <person name="Gill N."/>
            <person name="Kane N.C."/>
            <person name="Bowers J.E."/>
            <person name="Hubner S."/>
            <person name="Bellec A."/>
            <person name="Berard A."/>
            <person name="Berges H."/>
            <person name="Blanchet N."/>
            <person name="Boniface M.C."/>
            <person name="Brunel D."/>
            <person name="Catrice O."/>
            <person name="Chaidir N."/>
            <person name="Claudel C."/>
            <person name="Donnadieu C."/>
            <person name="Faraut T."/>
            <person name="Fievet G."/>
            <person name="Helmstetter N."/>
            <person name="King M."/>
            <person name="Knapp S.J."/>
            <person name="Lai Z."/>
            <person name="Le Paslier M.C."/>
            <person name="Lippi Y."/>
            <person name="Lorenzon L."/>
            <person name="Mandel J.R."/>
            <person name="Marage G."/>
            <person name="Marchand G."/>
            <person name="Marquand E."/>
            <person name="Bret-Mestries E."/>
            <person name="Morien E."/>
            <person name="Nambeesan S."/>
            <person name="Nguyen T."/>
            <person name="Pegot-Espagnet P."/>
            <person name="Pouilly N."/>
            <person name="Raftis F."/>
            <person name="Sallet E."/>
            <person name="Schiex T."/>
            <person name="Thomas J."/>
            <person name="Vandecasteele C."/>
            <person name="Vares D."/>
            <person name="Vear F."/>
            <person name="Vautrin S."/>
            <person name="Crespi M."/>
            <person name="Mangin B."/>
            <person name="Burke J.M."/>
            <person name="Salse J."/>
            <person name="Munos S."/>
            <person name="Vincourt P."/>
            <person name="Rieseberg L.H."/>
            <person name="Langlade N.B."/>
        </authorList>
    </citation>
    <scope>NUCLEOTIDE SEQUENCE</scope>
    <source>
        <tissue evidence="2">Leaves</tissue>
    </source>
</reference>
<evidence type="ECO:0000256" key="1">
    <source>
        <dbReference type="SAM" id="MobiDB-lite"/>
    </source>
</evidence>
<dbReference type="Gramene" id="mRNA:HanXRQr2_Chr06g0273841">
    <property type="protein sequence ID" value="CDS:HanXRQr2_Chr06g0273841.1"/>
    <property type="gene ID" value="HanXRQr2_Chr06g0273841"/>
</dbReference>
<proteinExistence type="predicted"/>